<accession>A0A177MMS9</accession>
<dbReference type="Pfam" id="PF08889">
    <property type="entry name" value="WbqC"/>
    <property type="match status" value="1"/>
</dbReference>
<dbReference type="InterPro" id="IPR014985">
    <property type="entry name" value="WbqC"/>
</dbReference>
<reference evidence="1 2" key="1">
    <citation type="submission" date="2016-03" db="EMBL/GenBank/DDBJ databases">
        <authorList>
            <person name="Ploux O."/>
        </authorList>
    </citation>
    <scope>NUCLEOTIDE SEQUENCE [LARGE SCALE GENOMIC DNA]</scope>
    <source>
        <strain evidence="1 2">R-45363</strain>
    </source>
</reference>
<proteinExistence type="predicted"/>
<evidence type="ECO:0000313" key="1">
    <source>
        <dbReference type="EMBL" id="OAI07098.1"/>
    </source>
</evidence>
<evidence type="ECO:0000313" key="2">
    <source>
        <dbReference type="Proteomes" id="UP000078090"/>
    </source>
</evidence>
<name>A0A177MMS9_METMH</name>
<sequence>MQWLTVPIRHERLDQLIDETWIDNSRAWTEKHFGSWKANYSKAPYFRDITELLSCLDCRQDQTISQLNIKLIRQICEYLNISTPMLLSRELSLIGSKTDRLIDLLKKLDATTYLSGPSADSYLDKQAFREHGIRLEYKSYEYLEYPQLWGDFEGAVTVLDLIANCGPDAKNYIQSQTPNKVVVEFGLS</sequence>
<organism evidence="1 2">
    <name type="scientific">Methylomonas methanica</name>
    <dbReference type="NCBI Taxonomy" id="421"/>
    <lineage>
        <taxon>Bacteria</taxon>
        <taxon>Pseudomonadati</taxon>
        <taxon>Pseudomonadota</taxon>
        <taxon>Gammaproteobacteria</taxon>
        <taxon>Methylococcales</taxon>
        <taxon>Methylococcaceae</taxon>
        <taxon>Methylomonas</taxon>
    </lineage>
</organism>
<dbReference type="AlphaFoldDB" id="A0A177MMS9"/>
<evidence type="ECO:0008006" key="3">
    <source>
        <dbReference type="Google" id="ProtNLM"/>
    </source>
</evidence>
<dbReference type="EMBL" id="LUUG01000052">
    <property type="protein sequence ID" value="OAI07098.1"/>
    <property type="molecule type" value="Genomic_DNA"/>
</dbReference>
<gene>
    <name evidence="1" type="ORF">A1332_09485</name>
</gene>
<comment type="caution">
    <text evidence="1">The sequence shown here is derived from an EMBL/GenBank/DDBJ whole genome shotgun (WGS) entry which is preliminary data.</text>
</comment>
<protein>
    <recommendedName>
        <fullName evidence="3">WbqC-like protein</fullName>
    </recommendedName>
</protein>
<dbReference type="Proteomes" id="UP000078090">
    <property type="component" value="Unassembled WGS sequence"/>
</dbReference>